<keyword evidence="6" id="KW-0067">ATP-binding</keyword>
<dbReference type="InterPro" id="IPR045055">
    <property type="entry name" value="DNA2/NAM7-like"/>
</dbReference>
<dbReference type="Pfam" id="PF13086">
    <property type="entry name" value="AAA_11"/>
    <property type="match status" value="1"/>
</dbReference>
<dbReference type="GO" id="GO:0031380">
    <property type="term" value="C:nuclear RNA-directed RNA polymerase complex"/>
    <property type="evidence" value="ECO:0007669"/>
    <property type="project" value="TreeGrafter"/>
</dbReference>
<keyword evidence="5 9" id="KW-0863">Zinc-finger</keyword>
<evidence type="ECO:0000313" key="15">
    <source>
        <dbReference type="Proteomes" id="UP000241462"/>
    </source>
</evidence>
<dbReference type="PROSITE" id="PS50103">
    <property type="entry name" value="ZF_C3H1"/>
    <property type="match status" value="1"/>
</dbReference>
<feature type="domain" description="C3H1-type" evidence="12">
    <location>
        <begin position="1"/>
        <end position="27"/>
    </location>
</feature>
<dbReference type="OrthoDB" id="2423195at2759"/>
<dbReference type="CDD" id="cd18808">
    <property type="entry name" value="SF1_C_Upf1"/>
    <property type="match status" value="1"/>
</dbReference>
<dbReference type="CDD" id="cd17936">
    <property type="entry name" value="EEXXEc_NFX1"/>
    <property type="match status" value="1"/>
</dbReference>
<evidence type="ECO:0000256" key="9">
    <source>
        <dbReference type="PROSITE-ProRule" id="PRU00723"/>
    </source>
</evidence>
<evidence type="ECO:0000256" key="5">
    <source>
        <dbReference type="ARBA" id="ARBA00022771"/>
    </source>
</evidence>
<evidence type="ECO:0000256" key="2">
    <source>
        <dbReference type="ARBA" id="ARBA00022490"/>
    </source>
</evidence>
<dbReference type="InterPro" id="IPR041679">
    <property type="entry name" value="DNA2/NAM7-like_C"/>
</dbReference>
<evidence type="ECO:0000256" key="10">
    <source>
        <dbReference type="SAM" id="Coils"/>
    </source>
</evidence>
<dbReference type="GO" id="GO:0008270">
    <property type="term" value="F:zinc ion binding"/>
    <property type="evidence" value="ECO:0007669"/>
    <property type="project" value="UniProtKB-KW"/>
</dbReference>
<dbReference type="PANTHER" id="PTHR10887:SF445">
    <property type="entry name" value="NFX1-TYPE ZINC FINGER-CONTAINING PROTEIN 1"/>
    <property type="match status" value="1"/>
</dbReference>
<keyword evidence="7 9" id="KW-0862">Zinc</keyword>
<dbReference type="SMART" id="SM00438">
    <property type="entry name" value="ZnF_NFX"/>
    <property type="match status" value="4"/>
</dbReference>
<gene>
    <name evidence="14" type="ORF">BD289DRAFT_467327</name>
</gene>
<accession>A0A2T3A835</accession>
<dbReference type="STRING" id="2025994.A0A2T3A835"/>
<feature type="domain" description="RZ-type" evidence="13">
    <location>
        <begin position="1866"/>
        <end position="1941"/>
    </location>
</feature>
<evidence type="ECO:0000256" key="7">
    <source>
        <dbReference type="ARBA" id="ARBA00022833"/>
    </source>
</evidence>
<dbReference type="GO" id="GO:0002376">
    <property type="term" value="P:immune system process"/>
    <property type="evidence" value="ECO:0007669"/>
    <property type="project" value="UniProtKB-KW"/>
</dbReference>
<feature type="coiled-coil region" evidence="10">
    <location>
        <begin position="1612"/>
        <end position="1639"/>
    </location>
</feature>
<evidence type="ECO:0000259" key="13">
    <source>
        <dbReference type="PROSITE" id="PS51981"/>
    </source>
</evidence>
<dbReference type="CDD" id="cd06008">
    <property type="entry name" value="NF-X1-zinc-finger"/>
    <property type="match status" value="1"/>
</dbReference>
<dbReference type="EMBL" id="KZ678441">
    <property type="protein sequence ID" value="PSR85568.1"/>
    <property type="molecule type" value="Genomic_DNA"/>
</dbReference>
<evidence type="ECO:0000313" key="14">
    <source>
        <dbReference type="EMBL" id="PSR85568.1"/>
    </source>
</evidence>
<comment type="subcellular location">
    <subcellularLocation>
        <location evidence="1">Cytoplasm</location>
    </subcellularLocation>
</comment>
<dbReference type="InterPro" id="IPR041677">
    <property type="entry name" value="DNA2/NAM7_AAA_11"/>
</dbReference>
<dbReference type="InterPro" id="IPR047187">
    <property type="entry name" value="SF1_C_Upf1"/>
</dbReference>
<dbReference type="SUPFAM" id="SSF52540">
    <property type="entry name" value="P-loop containing nucleoside triphosphate hydrolases"/>
    <property type="match status" value="1"/>
</dbReference>
<dbReference type="InParanoid" id="A0A2T3A835"/>
<keyword evidence="6" id="KW-0547">Nucleotide-binding</keyword>
<keyword evidence="8" id="KW-0391">Immunity</keyword>
<keyword evidence="10" id="KW-0175">Coiled coil</keyword>
<proteinExistence type="predicted"/>
<name>A0A2T3A835_9PEZI</name>
<dbReference type="GO" id="GO:0031048">
    <property type="term" value="P:regulatory ncRNA-mediated heterochromatin formation"/>
    <property type="evidence" value="ECO:0007669"/>
    <property type="project" value="TreeGrafter"/>
</dbReference>
<dbReference type="Gene3D" id="3.40.50.300">
    <property type="entry name" value="P-loop containing nucleotide triphosphate hydrolases"/>
    <property type="match status" value="2"/>
</dbReference>
<dbReference type="PANTHER" id="PTHR10887">
    <property type="entry name" value="DNA2/NAM7 HELICASE FAMILY"/>
    <property type="match status" value="1"/>
</dbReference>
<dbReference type="InterPro" id="IPR000571">
    <property type="entry name" value="Znf_CCCH"/>
</dbReference>
<keyword evidence="6" id="KW-0378">Hydrolase</keyword>
<reference evidence="14 15" key="1">
    <citation type="journal article" date="2018" name="Mycol. Prog.">
        <title>Coniella lustricola, a new species from submerged detritus.</title>
        <authorList>
            <person name="Raudabaugh D.B."/>
            <person name="Iturriaga T."/>
            <person name="Carver A."/>
            <person name="Mondo S."/>
            <person name="Pangilinan J."/>
            <person name="Lipzen A."/>
            <person name="He G."/>
            <person name="Amirebrahimi M."/>
            <person name="Grigoriev I.V."/>
            <person name="Miller A.N."/>
        </authorList>
    </citation>
    <scope>NUCLEOTIDE SEQUENCE [LARGE SCALE GENOMIC DNA]</scope>
    <source>
        <strain evidence="14 15">B22-T-1</strain>
    </source>
</reference>
<protein>
    <submittedName>
        <fullName evidence="14">Uncharacterized protein</fullName>
    </submittedName>
</protein>
<feature type="zinc finger region" description="C3H1-type" evidence="9">
    <location>
        <begin position="1"/>
        <end position="27"/>
    </location>
</feature>
<evidence type="ECO:0000256" key="11">
    <source>
        <dbReference type="SAM" id="MobiDB-lite"/>
    </source>
</evidence>
<evidence type="ECO:0000256" key="6">
    <source>
        <dbReference type="ARBA" id="ARBA00022806"/>
    </source>
</evidence>
<dbReference type="PROSITE" id="PS51981">
    <property type="entry name" value="ZF_RZ"/>
    <property type="match status" value="1"/>
</dbReference>
<dbReference type="GO" id="GO:0005737">
    <property type="term" value="C:cytoplasm"/>
    <property type="evidence" value="ECO:0007669"/>
    <property type="project" value="UniProtKB-SubCell"/>
</dbReference>
<keyword evidence="15" id="KW-1185">Reference proteome</keyword>
<dbReference type="Pfam" id="PF13087">
    <property type="entry name" value="AAA_12"/>
    <property type="match status" value="1"/>
</dbReference>
<evidence type="ECO:0000256" key="3">
    <source>
        <dbReference type="ARBA" id="ARBA00022723"/>
    </source>
</evidence>
<keyword evidence="4" id="KW-0677">Repeat</keyword>
<dbReference type="InterPro" id="IPR000967">
    <property type="entry name" value="Znf_NFX1"/>
</dbReference>
<organism evidence="14 15">
    <name type="scientific">Coniella lustricola</name>
    <dbReference type="NCBI Taxonomy" id="2025994"/>
    <lineage>
        <taxon>Eukaryota</taxon>
        <taxon>Fungi</taxon>
        <taxon>Dikarya</taxon>
        <taxon>Ascomycota</taxon>
        <taxon>Pezizomycotina</taxon>
        <taxon>Sordariomycetes</taxon>
        <taxon>Sordariomycetidae</taxon>
        <taxon>Diaporthales</taxon>
        <taxon>Schizoparmaceae</taxon>
        <taxon>Coniella</taxon>
    </lineage>
</organism>
<keyword evidence="3 9" id="KW-0479">Metal-binding</keyword>
<evidence type="ECO:0000256" key="4">
    <source>
        <dbReference type="ARBA" id="ARBA00022737"/>
    </source>
</evidence>
<keyword evidence="6" id="KW-0347">Helicase</keyword>
<dbReference type="InterPro" id="IPR046439">
    <property type="entry name" value="ZF_RZ_dom"/>
</dbReference>
<dbReference type="FunFam" id="3.40.50.300:FF:001660">
    <property type="entry name" value="NF-X1 finger and helicase protein, putative"/>
    <property type="match status" value="1"/>
</dbReference>
<evidence type="ECO:0000259" key="12">
    <source>
        <dbReference type="PROSITE" id="PS50103"/>
    </source>
</evidence>
<dbReference type="InterPro" id="IPR027417">
    <property type="entry name" value="P-loop_NTPase"/>
</dbReference>
<feature type="region of interest" description="Disordered" evidence="11">
    <location>
        <begin position="26"/>
        <end position="45"/>
    </location>
</feature>
<dbReference type="Proteomes" id="UP000241462">
    <property type="component" value="Unassembled WGS sequence"/>
</dbReference>
<evidence type="ECO:0000256" key="1">
    <source>
        <dbReference type="ARBA" id="ARBA00004496"/>
    </source>
</evidence>
<sequence>MHAEGHILGMNGSCTYGAECKFSHDHSSAESKSRPGSSLASTRESDQPYNDWKHIFRRKPIGGVAKTALSQLWSGAVTILDGSNREWHQQLARDLVDDRYGGCEYVHITLHSRLSASPESIYVQLKEDFLRTITHPSILSCLSVDTYIGTLYNVMSGVNGDMAISFLLDFCSAILVGSSPTTSATDHAVLSRRAAVVLEALNELLLREKRASLNEHLAELFDQLDNITTLLDDPLGSAVYEYNNNNSKGRVDQLRKIVELSTGRLVVPDTENCQEKSGIFILPQRLAHSLAFPVEMPIPGTRHDNDHLSIADISIVPTANEILCDQPDYLPSTDCRQPHFLQNPAQRHIDTHFRLLRHDIFDSLKTTVHPLLHSAEACVNVSSWSKGNVNAHFYRDAIISHISVHEKRGFEMILMFSVTHIPHAKTTEERRRWWTESKTLEPGSLICLVSPVAEEAVPLLLIVVEKCTKSDKDGNQGAKRLCFSIVAKSACFRESDLRHGIMVYRRRIRGTLVAVPGLVPATFTPVLGNLQEMLRAPQFPFQKWIVPDLNTASIGKGAGRSRNMVPPSYAQRNNFTFPLSSIVTGDNKNLCIAADASEDDPTLIDQLENQTSLDRGQCRALVSALTREYALIQGPPGTGKSYLGVKIIQALLACKDKARFGPILVICYTNHALDQFLLHLLHVGINKIIRIGGHSQASELDGYNLRVVSDHGAKTKNESSILGNSYGSIQANLKSAGWRLSTLHRMKQGSAGSAVKRFLALNHPEIHTQLYELENGGFKEVPGKMDAVQSWVNPLGGKEKTDEPHHRLDESATAALVVKAEHDIQSLSLPERRLLLDTLLLHIEQDNVARVLDNLQGAEESRSKVEKVHCEIRRRSLLNADIVGITTTGLAKEISTIRNLRSKVVLVEEAAEVHEAHILSALMPGIEHFIQIGDHLQLRPQINNFSLSLESAAGKMYQLDRSQFERLALGEPGLAAVPVAQLSIQRRMRPEISRLIRKTMYPSLQDHGAVLDLPDVLGMRDNVFWLNHSHPEDSEADPGRNRSHSNKWEVNMTTALVRHLIRQGLYKADDIAVLTPYSGQLIGLRASLNSEFHISLNDRDEEALALEGLKLDDEEGPTKQQVSLQKKKLCESLRLATVDNFQGEEAKVVIVSLVRSNAAGKVGFLKTKNRINVLLSRAQHGMYLIGNADTYGNVPMWVEIRRQLDEDGAVGPGLRLCCPRHKEMQITCAVPEDFTRLSPEGGCQEPCNWRLTRCGHQCLTKCHSEAMHSAFSCPRPCVRRRATCDHACSKLCGEECGPCQVLLNGIKLPCGHFEDSVSCFRTNCLAGIKCSFQVEKTVPNCGHRVKVPCYQDVESAKFPCPEACMEILECGHRCPGSCSRCNVRTEDDLVTVKHQHCTKLCGRPRNTCSHVCGQRCHAGQPCPPCKTQCEVRCAHSRCTMSCNEGCTPCIEKCAWSCDHQGSCSMPCAAPCNRLPCDRRCCRTLGCGHQCPGLCGEHCPQGYCQVCGEKPDARVDLLEFKQYQEIDLDETPIVVLGCGHFFTAESLDGLARLGEVYAVDSSSGKYCGLLDSSVVLPVPCCPDCKAPLRQFSTQRYNRVVNASVMEQASKRCLVKGQKDLQDLEKKIEGADQALQKTLGRALSAQPDPLFELTSRPTEIVKKQAHTRQRYAPLKKLLEEALELQQAMDIEQQPSKKLFDAILKEQAANPLGMDLSGSMQYPAPERRLTFGAHLAILRIQALIFQDQCHFPKGHEVLKMLGKFLPLQIAGLSLKDCQALYIDCSKNMLPRYAVMCSLVSASIALSLRTLRKSYSVDAKAVEEHTDSARKMLQEAKELCTTSPFEGARQLTQDINAAFKLLRSEWYEEVTAEELQSIKLAMVSGAGGIQTHSGHWYKCQNGHAFAIGECGMPMEQARCPECGAPIGGQNHQFLATVTRAEEMER</sequence>
<dbReference type="Pfam" id="PF20173">
    <property type="entry name" value="ZnF_RZ-type"/>
    <property type="match status" value="1"/>
</dbReference>
<keyword evidence="2" id="KW-0963">Cytoplasm</keyword>
<evidence type="ECO:0000256" key="8">
    <source>
        <dbReference type="ARBA" id="ARBA00022859"/>
    </source>
</evidence>
<dbReference type="GO" id="GO:0004386">
    <property type="term" value="F:helicase activity"/>
    <property type="evidence" value="ECO:0007669"/>
    <property type="project" value="InterPro"/>
</dbReference>